<evidence type="ECO:0000256" key="4">
    <source>
        <dbReference type="ARBA" id="ARBA00023125"/>
    </source>
</evidence>
<proteinExistence type="predicted"/>
<dbReference type="InterPro" id="IPR036855">
    <property type="entry name" value="Znf_CCCH_sf"/>
</dbReference>
<feature type="zinc finger region" description="C3H1-type" evidence="5">
    <location>
        <begin position="9"/>
        <end position="37"/>
    </location>
</feature>
<accession>A0AAW1LC80</accession>
<evidence type="ECO:0000256" key="5">
    <source>
        <dbReference type="PROSITE-ProRule" id="PRU00723"/>
    </source>
</evidence>
<dbReference type="SMART" id="SM00356">
    <property type="entry name" value="ZnF_C3H1"/>
    <property type="match status" value="2"/>
</dbReference>
<organism evidence="8 9">
    <name type="scientific">Saponaria officinalis</name>
    <name type="common">Common soapwort</name>
    <name type="synonym">Lychnis saponaria</name>
    <dbReference type="NCBI Taxonomy" id="3572"/>
    <lineage>
        <taxon>Eukaryota</taxon>
        <taxon>Viridiplantae</taxon>
        <taxon>Streptophyta</taxon>
        <taxon>Embryophyta</taxon>
        <taxon>Tracheophyta</taxon>
        <taxon>Spermatophyta</taxon>
        <taxon>Magnoliopsida</taxon>
        <taxon>eudicotyledons</taxon>
        <taxon>Gunneridae</taxon>
        <taxon>Pentapetalae</taxon>
        <taxon>Caryophyllales</taxon>
        <taxon>Caryophyllaceae</taxon>
        <taxon>Caryophylleae</taxon>
        <taxon>Saponaria</taxon>
    </lineage>
</organism>
<keyword evidence="1 5" id="KW-0479">Metal-binding</keyword>
<keyword evidence="4" id="KW-0238">DNA-binding</keyword>
<dbReference type="GO" id="GO:0003677">
    <property type="term" value="F:DNA binding"/>
    <property type="evidence" value="ECO:0007669"/>
    <property type="project" value="UniProtKB-KW"/>
</dbReference>
<evidence type="ECO:0000259" key="7">
    <source>
        <dbReference type="PROSITE" id="PS50103"/>
    </source>
</evidence>
<evidence type="ECO:0000256" key="2">
    <source>
        <dbReference type="ARBA" id="ARBA00022771"/>
    </source>
</evidence>
<dbReference type="SUPFAM" id="SSF90229">
    <property type="entry name" value="CCCH zinc finger"/>
    <property type="match status" value="2"/>
</dbReference>
<feature type="region of interest" description="Disordered" evidence="6">
    <location>
        <begin position="69"/>
        <end position="97"/>
    </location>
</feature>
<dbReference type="Proteomes" id="UP001443914">
    <property type="component" value="Unassembled WGS sequence"/>
</dbReference>
<dbReference type="PROSITE" id="PS50103">
    <property type="entry name" value="ZF_C3H1"/>
    <property type="match status" value="2"/>
</dbReference>
<dbReference type="GO" id="GO:0003729">
    <property type="term" value="F:mRNA binding"/>
    <property type="evidence" value="ECO:0007669"/>
    <property type="project" value="UniProtKB-ARBA"/>
</dbReference>
<evidence type="ECO:0000256" key="1">
    <source>
        <dbReference type="ARBA" id="ARBA00022723"/>
    </source>
</evidence>
<reference evidence="8" key="1">
    <citation type="submission" date="2024-03" db="EMBL/GenBank/DDBJ databases">
        <title>WGS assembly of Saponaria officinalis var. Norfolk2.</title>
        <authorList>
            <person name="Jenkins J."/>
            <person name="Shu S."/>
            <person name="Grimwood J."/>
            <person name="Barry K."/>
            <person name="Goodstein D."/>
            <person name="Schmutz J."/>
            <person name="Leebens-Mack J."/>
            <person name="Osbourn A."/>
        </authorList>
    </citation>
    <scope>NUCLEOTIDE SEQUENCE [LARGE SCALE GENOMIC DNA]</scope>
    <source>
        <strain evidence="8">JIC</strain>
    </source>
</reference>
<evidence type="ECO:0000256" key="6">
    <source>
        <dbReference type="SAM" id="MobiDB-lite"/>
    </source>
</evidence>
<keyword evidence="3 5" id="KW-0862">Zinc</keyword>
<dbReference type="Pfam" id="PF00642">
    <property type="entry name" value="zf-CCCH"/>
    <property type="match status" value="2"/>
</dbReference>
<dbReference type="EMBL" id="JBDFQZ010000004">
    <property type="protein sequence ID" value="KAK9732822.1"/>
    <property type="molecule type" value="Genomic_DNA"/>
</dbReference>
<dbReference type="AlphaFoldDB" id="A0AAW1LC80"/>
<evidence type="ECO:0000313" key="8">
    <source>
        <dbReference type="EMBL" id="KAK9732822.1"/>
    </source>
</evidence>
<keyword evidence="2 5" id="KW-0863">Zinc-finger</keyword>
<comment type="caution">
    <text evidence="8">The sequence shown here is derived from an EMBL/GenBank/DDBJ whole genome shotgun (WGS) entry which is preliminary data.</text>
</comment>
<keyword evidence="9" id="KW-1185">Reference proteome</keyword>
<dbReference type="GO" id="GO:0008270">
    <property type="term" value="F:zinc ion binding"/>
    <property type="evidence" value="ECO:0007669"/>
    <property type="project" value="UniProtKB-KW"/>
</dbReference>
<evidence type="ECO:0000313" key="9">
    <source>
        <dbReference type="Proteomes" id="UP001443914"/>
    </source>
</evidence>
<feature type="zinc finger region" description="C3H1-type" evidence="5">
    <location>
        <begin position="98"/>
        <end position="126"/>
    </location>
</feature>
<dbReference type="Gene3D" id="2.30.30.1190">
    <property type="match status" value="2"/>
</dbReference>
<name>A0AAW1LC80_SAPOF</name>
<protein>
    <recommendedName>
        <fullName evidence="7">C3H1-type domain-containing protein</fullName>
    </recommendedName>
</protein>
<feature type="domain" description="C3H1-type" evidence="7">
    <location>
        <begin position="98"/>
        <end position="126"/>
    </location>
</feature>
<sequence>MQIEEFPERPGQPDCSYFLKTGNCKYRSTCRYNHPTSRISKPSLPLLSSNGLYFQPPTMLPAQASRLVNSNSDKMGNNGMSSTHHQERQTQTGEFPERAGQPVCEYYKKTGQCKFKSACRYDHPRS</sequence>
<feature type="domain" description="C3H1-type" evidence="7">
    <location>
        <begin position="9"/>
        <end position="37"/>
    </location>
</feature>
<gene>
    <name evidence="8" type="ORF">RND81_04G024800</name>
</gene>
<evidence type="ECO:0000256" key="3">
    <source>
        <dbReference type="ARBA" id="ARBA00022833"/>
    </source>
</evidence>
<dbReference type="PANTHER" id="PTHR12506:SF20">
    <property type="entry name" value="ZINC FINGER CCCH DOMAIN-CONTAINING PROTEIN 67"/>
    <property type="match status" value="1"/>
</dbReference>
<dbReference type="InterPro" id="IPR050974">
    <property type="entry name" value="Plant_ZF_CCCH"/>
</dbReference>
<dbReference type="InterPro" id="IPR000571">
    <property type="entry name" value="Znf_CCCH"/>
</dbReference>
<dbReference type="PANTHER" id="PTHR12506">
    <property type="entry name" value="PROTEIN PHOSPHATASE RELATED"/>
    <property type="match status" value="1"/>
</dbReference>
<feature type="compositionally biased region" description="Polar residues" evidence="6">
    <location>
        <begin position="69"/>
        <end position="93"/>
    </location>
</feature>